<reference evidence="2" key="2">
    <citation type="journal article" date="2014" name="ISME J.">
        <title>Microbial stratification in low pH oxic and suboxic macroscopic growths along an acid mine drainage.</title>
        <authorList>
            <person name="Mendez-Garcia C."/>
            <person name="Mesa V."/>
            <person name="Sprenger R.R."/>
            <person name="Richter M."/>
            <person name="Diez M.S."/>
            <person name="Solano J."/>
            <person name="Bargiela R."/>
            <person name="Golyshina O.V."/>
            <person name="Manteca A."/>
            <person name="Ramos J.L."/>
            <person name="Gallego J.R."/>
            <person name="Llorente I."/>
            <person name="Martins Dos Santos V.A."/>
            <person name="Jensen O.N."/>
            <person name="Pelaez A.I."/>
            <person name="Sanchez J."/>
            <person name="Ferrer M."/>
        </authorList>
    </citation>
    <scope>NUCLEOTIDE SEQUENCE</scope>
</reference>
<dbReference type="InterPro" id="IPR025948">
    <property type="entry name" value="HTH-like_dom"/>
</dbReference>
<dbReference type="NCBIfam" id="NF033516">
    <property type="entry name" value="transpos_IS3"/>
    <property type="match status" value="1"/>
</dbReference>
<protein>
    <submittedName>
        <fullName evidence="2">Transposase OrfB, IS3 family</fullName>
    </submittedName>
</protein>
<sequence>MKASQASYPVRTMCRLLGVSVSGFYAWDGRPLSKRALQDITLTAKIQAIHRRSHESYGVPRIHAELADEHGVHVGRKRVARLMRAAGLRGVSRRRFVRTTVADIHADLPPDLVDRNFRIGELDRLWVADITYCPTWAGFLYLAIVLDACSRKVVGWAMENHLRTELVLAAIDMALAQRHPQGVIHHSDHGCQYTSLAFGKRCREMGVMPSVGSVGDAYDNAMAESFFATLECELLARRCFHTQWEAKLALFEWLEGWYNPHRRHSSIGYRSPVTFERTLMGKHTLHRVPPLNRAEARGATPCA</sequence>
<proteinExistence type="predicted"/>
<dbReference type="Pfam" id="PF13333">
    <property type="entry name" value="rve_2"/>
    <property type="match status" value="1"/>
</dbReference>
<dbReference type="GO" id="GO:0015074">
    <property type="term" value="P:DNA integration"/>
    <property type="evidence" value="ECO:0007669"/>
    <property type="project" value="InterPro"/>
</dbReference>
<dbReference type="PROSITE" id="PS50994">
    <property type="entry name" value="INTEGRASE"/>
    <property type="match status" value="1"/>
</dbReference>
<dbReference type="EMBL" id="AUZX01003104">
    <property type="protein sequence ID" value="EQD74820.1"/>
    <property type="molecule type" value="Genomic_DNA"/>
</dbReference>
<gene>
    <name evidence="2" type="ORF">B1A_04284</name>
</gene>
<organism evidence="2">
    <name type="scientific">mine drainage metagenome</name>
    <dbReference type="NCBI Taxonomy" id="410659"/>
    <lineage>
        <taxon>unclassified sequences</taxon>
        <taxon>metagenomes</taxon>
        <taxon>ecological metagenomes</taxon>
    </lineage>
</organism>
<feature type="domain" description="Integrase catalytic" evidence="1">
    <location>
        <begin position="106"/>
        <end position="280"/>
    </location>
</feature>
<dbReference type="AlphaFoldDB" id="T1CXI1"/>
<dbReference type="InterPro" id="IPR012337">
    <property type="entry name" value="RNaseH-like_sf"/>
</dbReference>
<evidence type="ECO:0000313" key="2">
    <source>
        <dbReference type="EMBL" id="EQD74820.1"/>
    </source>
</evidence>
<dbReference type="GO" id="GO:0003676">
    <property type="term" value="F:nucleic acid binding"/>
    <property type="evidence" value="ECO:0007669"/>
    <property type="project" value="InterPro"/>
</dbReference>
<dbReference type="SUPFAM" id="SSF53098">
    <property type="entry name" value="Ribonuclease H-like"/>
    <property type="match status" value="1"/>
</dbReference>
<dbReference type="InterPro" id="IPR050900">
    <property type="entry name" value="Transposase_IS3/IS150/IS904"/>
</dbReference>
<dbReference type="PANTHER" id="PTHR46889:SF4">
    <property type="entry name" value="TRANSPOSASE INSO FOR INSERTION SEQUENCE ELEMENT IS911B-RELATED"/>
    <property type="match status" value="1"/>
</dbReference>
<comment type="caution">
    <text evidence="2">The sequence shown here is derived from an EMBL/GenBank/DDBJ whole genome shotgun (WGS) entry which is preliminary data.</text>
</comment>
<reference evidence="2" key="1">
    <citation type="submission" date="2013-08" db="EMBL/GenBank/DDBJ databases">
        <authorList>
            <person name="Mendez C."/>
            <person name="Richter M."/>
            <person name="Ferrer M."/>
            <person name="Sanchez J."/>
        </authorList>
    </citation>
    <scope>NUCLEOTIDE SEQUENCE</scope>
</reference>
<dbReference type="InterPro" id="IPR048020">
    <property type="entry name" value="Transpos_IS3"/>
</dbReference>
<dbReference type="Gene3D" id="3.30.420.10">
    <property type="entry name" value="Ribonuclease H-like superfamily/Ribonuclease H"/>
    <property type="match status" value="1"/>
</dbReference>
<dbReference type="Pfam" id="PF13276">
    <property type="entry name" value="HTH_21"/>
    <property type="match status" value="1"/>
</dbReference>
<accession>T1CXI1</accession>
<dbReference type="PANTHER" id="PTHR46889">
    <property type="entry name" value="TRANSPOSASE INSF FOR INSERTION SEQUENCE IS3B-RELATED"/>
    <property type="match status" value="1"/>
</dbReference>
<name>T1CXI1_9ZZZZ</name>
<dbReference type="InterPro" id="IPR036397">
    <property type="entry name" value="RNaseH_sf"/>
</dbReference>
<evidence type="ECO:0000259" key="1">
    <source>
        <dbReference type="PROSITE" id="PS50994"/>
    </source>
</evidence>
<dbReference type="Pfam" id="PF00665">
    <property type="entry name" value="rve"/>
    <property type="match status" value="1"/>
</dbReference>
<dbReference type="InterPro" id="IPR001584">
    <property type="entry name" value="Integrase_cat-core"/>
</dbReference>